<dbReference type="Gene3D" id="3.30.40.10">
    <property type="entry name" value="Zinc/RING finger domain, C3HC4 (zinc finger)"/>
    <property type="match status" value="1"/>
</dbReference>
<evidence type="ECO:0000256" key="6">
    <source>
        <dbReference type="ARBA" id="ARBA00022786"/>
    </source>
</evidence>
<proteinExistence type="predicted"/>
<dbReference type="EMBL" id="JARQWQ010000004">
    <property type="protein sequence ID" value="KAK2572198.1"/>
    <property type="molecule type" value="Genomic_DNA"/>
</dbReference>
<reference evidence="13" key="1">
    <citation type="journal article" date="2023" name="G3 (Bethesda)">
        <title>Whole genome assembly and annotation of the endangered Caribbean coral Acropora cervicornis.</title>
        <authorList>
            <person name="Selwyn J.D."/>
            <person name="Vollmer S.V."/>
        </authorList>
    </citation>
    <scope>NUCLEOTIDE SEQUENCE</scope>
    <source>
        <strain evidence="13">K2</strain>
    </source>
</reference>
<evidence type="ECO:0000256" key="11">
    <source>
        <dbReference type="SAM" id="Phobius"/>
    </source>
</evidence>
<keyword evidence="9 11" id="KW-0472">Membrane</keyword>
<dbReference type="Pfam" id="PF12906">
    <property type="entry name" value="RINGv"/>
    <property type="match status" value="1"/>
</dbReference>
<comment type="subcellular location">
    <subcellularLocation>
        <location evidence="1">Membrane</location>
        <topology evidence="1">Multi-pass membrane protein</topology>
    </subcellularLocation>
</comment>
<feature type="transmembrane region" description="Helical" evidence="11">
    <location>
        <begin position="170"/>
        <end position="197"/>
    </location>
</feature>
<evidence type="ECO:0000256" key="3">
    <source>
        <dbReference type="ARBA" id="ARBA00022692"/>
    </source>
</evidence>
<evidence type="ECO:0000259" key="12">
    <source>
        <dbReference type="PROSITE" id="PS51292"/>
    </source>
</evidence>
<evidence type="ECO:0000256" key="9">
    <source>
        <dbReference type="ARBA" id="ARBA00023136"/>
    </source>
</evidence>
<evidence type="ECO:0000313" key="14">
    <source>
        <dbReference type="Proteomes" id="UP001249851"/>
    </source>
</evidence>
<evidence type="ECO:0000256" key="7">
    <source>
        <dbReference type="ARBA" id="ARBA00022833"/>
    </source>
</evidence>
<dbReference type="PANTHER" id="PTHR46065:SF3">
    <property type="entry name" value="FI20425P1"/>
    <property type="match status" value="1"/>
</dbReference>
<keyword evidence="7" id="KW-0862">Zinc</keyword>
<dbReference type="InterPro" id="IPR013083">
    <property type="entry name" value="Znf_RING/FYVE/PHD"/>
</dbReference>
<keyword evidence="14" id="KW-1185">Reference proteome</keyword>
<dbReference type="SMART" id="SM00744">
    <property type="entry name" value="RINGv"/>
    <property type="match status" value="1"/>
</dbReference>
<dbReference type="SUPFAM" id="SSF57850">
    <property type="entry name" value="RING/U-box"/>
    <property type="match status" value="1"/>
</dbReference>
<dbReference type="GO" id="GO:0008270">
    <property type="term" value="F:zinc ion binding"/>
    <property type="evidence" value="ECO:0007669"/>
    <property type="project" value="UniProtKB-KW"/>
</dbReference>
<evidence type="ECO:0000256" key="5">
    <source>
        <dbReference type="ARBA" id="ARBA00022771"/>
    </source>
</evidence>
<evidence type="ECO:0000256" key="2">
    <source>
        <dbReference type="ARBA" id="ARBA00022679"/>
    </source>
</evidence>
<comment type="caution">
    <text evidence="13">The sequence shown here is derived from an EMBL/GenBank/DDBJ whole genome shotgun (WGS) entry which is preliminary data.</text>
</comment>
<evidence type="ECO:0000256" key="1">
    <source>
        <dbReference type="ARBA" id="ARBA00004141"/>
    </source>
</evidence>
<evidence type="ECO:0000256" key="4">
    <source>
        <dbReference type="ARBA" id="ARBA00022723"/>
    </source>
</evidence>
<feature type="transmembrane region" description="Helical" evidence="11">
    <location>
        <begin position="124"/>
        <end position="146"/>
    </location>
</feature>
<accession>A0AAD9R3K7</accession>
<keyword evidence="8 11" id="KW-1133">Transmembrane helix</keyword>
<evidence type="ECO:0000313" key="13">
    <source>
        <dbReference type="EMBL" id="KAK2572198.1"/>
    </source>
</evidence>
<keyword evidence="5" id="KW-0863">Zinc-finger</keyword>
<feature type="domain" description="RING-CH-type" evidence="12">
    <location>
        <begin position="33"/>
        <end position="99"/>
    </location>
</feature>
<dbReference type="PROSITE" id="PS51292">
    <property type="entry name" value="ZF_RING_CH"/>
    <property type="match status" value="1"/>
</dbReference>
<keyword evidence="2" id="KW-0808">Transferase</keyword>
<dbReference type="GO" id="GO:0016567">
    <property type="term" value="P:protein ubiquitination"/>
    <property type="evidence" value="ECO:0007669"/>
    <property type="project" value="TreeGrafter"/>
</dbReference>
<dbReference type="Proteomes" id="UP001249851">
    <property type="component" value="Unassembled WGS sequence"/>
</dbReference>
<organism evidence="13 14">
    <name type="scientific">Acropora cervicornis</name>
    <name type="common">Staghorn coral</name>
    <dbReference type="NCBI Taxonomy" id="6130"/>
    <lineage>
        <taxon>Eukaryota</taxon>
        <taxon>Metazoa</taxon>
        <taxon>Cnidaria</taxon>
        <taxon>Anthozoa</taxon>
        <taxon>Hexacorallia</taxon>
        <taxon>Scleractinia</taxon>
        <taxon>Astrocoeniina</taxon>
        <taxon>Acroporidae</taxon>
        <taxon>Acropora</taxon>
    </lineage>
</organism>
<dbReference type="InterPro" id="IPR011016">
    <property type="entry name" value="Znf_RING-CH"/>
</dbReference>
<keyword evidence="4" id="KW-0479">Metal-binding</keyword>
<feature type="compositionally biased region" description="Basic and acidic residues" evidence="10">
    <location>
        <begin position="8"/>
        <end position="24"/>
    </location>
</feature>
<name>A0AAD9R3K7_ACRCE</name>
<protein>
    <submittedName>
        <fullName evidence="13">E3 ubiquitin-protein ligase MARCHF3</fullName>
    </submittedName>
</protein>
<gene>
    <name evidence="13" type="ORF">P5673_002409</name>
</gene>
<evidence type="ECO:0000256" key="8">
    <source>
        <dbReference type="ARBA" id="ARBA00022989"/>
    </source>
</evidence>
<evidence type="ECO:0000256" key="10">
    <source>
        <dbReference type="SAM" id="MobiDB-lite"/>
    </source>
</evidence>
<dbReference type="GO" id="GO:0004842">
    <property type="term" value="F:ubiquitin-protein transferase activity"/>
    <property type="evidence" value="ECO:0007669"/>
    <property type="project" value="TreeGrafter"/>
</dbReference>
<dbReference type="AlphaFoldDB" id="A0AAD9R3K7"/>
<feature type="region of interest" description="Disordered" evidence="10">
    <location>
        <begin position="1"/>
        <end position="31"/>
    </location>
</feature>
<dbReference type="GO" id="GO:0016020">
    <property type="term" value="C:membrane"/>
    <property type="evidence" value="ECO:0007669"/>
    <property type="project" value="UniProtKB-SubCell"/>
</dbReference>
<sequence length="227" mass="25725">MELVDALSGEKHLRNAESDHKESSLSRSSSGISVLNGTPTCRICQTSRSADDINGQESLVSPCDCRGSLGFVHKSCMEKWLNLRNKDTCELCHFKFNTKRKFRPLHKVRLRHAISSLSSDERGILVLGLVNLLLVLFEIPFLYYVVQISGEYFIASYGEVDLNEESHREIYSLLLVLLLLFTLVLFASSLTFTVYGFKVFCKLIYFSRDIVLIIPMSSLEETLEVTV</sequence>
<reference evidence="13" key="2">
    <citation type="journal article" date="2023" name="Science">
        <title>Genomic signatures of disease resistance in endangered staghorn corals.</title>
        <authorList>
            <person name="Vollmer S.V."/>
            <person name="Selwyn J.D."/>
            <person name="Despard B.A."/>
            <person name="Roesel C.L."/>
        </authorList>
    </citation>
    <scope>NUCLEOTIDE SEQUENCE</scope>
    <source>
        <strain evidence="13">K2</strain>
    </source>
</reference>
<keyword evidence="6" id="KW-0833">Ubl conjugation pathway</keyword>
<keyword evidence="3 11" id="KW-0812">Transmembrane</keyword>
<dbReference type="PANTHER" id="PTHR46065">
    <property type="entry name" value="E3 UBIQUITIN-PROTEIN LIGASE MARCH 2/3 FAMILY MEMBER"/>
    <property type="match status" value="1"/>
</dbReference>